<dbReference type="GO" id="GO:0005886">
    <property type="term" value="C:plasma membrane"/>
    <property type="evidence" value="ECO:0007669"/>
    <property type="project" value="TreeGrafter"/>
</dbReference>
<dbReference type="SUPFAM" id="SSF56112">
    <property type="entry name" value="Protein kinase-like (PK-like)"/>
    <property type="match status" value="1"/>
</dbReference>
<dbReference type="SMART" id="SM00220">
    <property type="entry name" value="S_TKc"/>
    <property type="match status" value="1"/>
</dbReference>
<dbReference type="InterPro" id="IPR000719">
    <property type="entry name" value="Prot_kinase_dom"/>
</dbReference>
<dbReference type="InterPro" id="IPR017441">
    <property type="entry name" value="Protein_kinase_ATP_BS"/>
</dbReference>
<reference evidence="5" key="1">
    <citation type="submission" date="2025-08" db="UniProtKB">
        <authorList>
            <consortium name="Ensembl"/>
        </authorList>
    </citation>
    <scope>IDENTIFICATION</scope>
</reference>
<dbReference type="AlphaFoldDB" id="A0A673W924"/>
<sequence>VRQKFSDYLDPQESWKDVLVSIHKPTGEPKYSQVLHCGRGGILMSHRLMAAASILLPGMLRSTCVFHQRSSIDCLFHSLSFQELKKITGHFDERPVSDDGSRLGEGSFGTVYKGLINGKPVAVRKLLSMEDISLEELNVQCNHPCFVYAYMSNGSLLDWLACLTVALLCSGNRRCLTALGTARGLDYLHSIFINKCLSYASAMWSSSTLMTERIVGTTAYMLNEAFWVEITPKSSIYSFWVVLLEILSGVLPVDENRDPKFLVSKQNNGSFLFSTRLSSSYSGMNAYDLKKENI</sequence>
<reference evidence="5" key="2">
    <citation type="submission" date="2025-09" db="UniProtKB">
        <authorList>
            <consortium name="Ensembl"/>
        </authorList>
    </citation>
    <scope>IDENTIFICATION</scope>
</reference>
<evidence type="ECO:0000313" key="6">
    <source>
        <dbReference type="Proteomes" id="UP000472277"/>
    </source>
</evidence>
<dbReference type="Gene3D" id="1.10.510.10">
    <property type="entry name" value="Transferase(Phosphotransferase) domain 1"/>
    <property type="match status" value="1"/>
</dbReference>
<dbReference type="PROSITE" id="PS00107">
    <property type="entry name" value="PROTEIN_KINASE_ATP"/>
    <property type="match status" value="1"/>
</dbReference>
<keyword evidence="1 3" id="KW-0547">Nucleotide-binding</keyword>
<feature type="domain" description="Protein kinase" evidence="4">
    <location>
        <begin position="97"/>
        <end position="294"/>
    </location>
</feature>
<evidence type="ECO:0000256" key="3">
    <source>
        <dbReference type="PROSITE-ProRule" id="PRU10141"/>
    </source>
</evidence>
<evidence type="ECO:0000313" key="5">
    <source>
        <dbReference type="Ensembl" id="ENSSTUP00000005202.1"/>
    </source>
</evidence>
<dbReference type="Gene3D" id="3.30.200.20">
    <property type="entry name" value="Phosphorylase Kinase, domain 1"/>
    <property type="match status" value="1"/>
</dbReference>
<dbReference type="GeneTree" id="ENSGT00940000158792"/>
<dbReference type="GO" id="GO:0004672">
    <property type="term" value="F:protein kinase activity"/>
    <property type="evidence" value="ECO:0007669"/>
    <property type="project" value="InterPro"/>
</dbReference>
<gene>
    <name evidence="5" type="primary">IRAK4</name>
</gene>
<keyword evidence="6" id="KW-1185">Reference proteome</keyword>
<dbReference type="PANTHER" id="PTHR27001:SF931">
    <property type="entry name" value="OS11G0664100 PROTEIN"/>
    <property type="match status" value="1"/>
</dbReference>
<evidence type="ECO:0000256" key="1">
    <source>
        <dbReference type="ARBA" id="ARBA00022741"/>
    </source>
</evidence>
<keyword evidence="2 3" id="KW-0067">ATP-binding</keyword>
<evidence type="ECO:0000256" key="2">
    <source>
        <dbReference type="ARBA" id="ARBA00022840"/>
    </source>
</evidence>
<dbReference type="GO" id="GO:0005524">
    <property type="term" value="F:ATP binding"/>
    <property type="evidence" value="ECO:0007669"/>
    <property type="project" value="UniProtKB-UniRule"/>
</dbReference>
<dbReference type="Gene3D" id="1.10.533.10">
    <property type="entry name" value="Death Domain, Fas"/>
    <property type="match status" value="1"/>
</dbReference>
<feature type="binding site" evidence="3">
    <location>
        <position position="125"/>
    </location>
    <ligand>
        <name>ATP</name>
        <dbReference type="ChEBI" id="CHEBI:30616"/>
    </ligand>
</feature>
<dbReference type="PANTHER" id="PTHR27001">
    <property type="entry name" value="OS01G0253100 PROTEIN"/>
    <property type="match status" value="1"/>
</dbReference>
<dbReference type="Ensembl" id="ENSSTUT00000005505.1">
    <property type="protein sequence ID" value="ENSSTUP00000005202.1"/>
    <property type="gene ID" value="ENSSTUG00000002398.1"/>
</dbReference>
<organism evidence="5 6">
    <name type="scientific">Salmo trutta</name>
    <name type="common">Brown trout</name>
    <dbReference type="NCBI Taxonomy" id="8032"/>
    <lineage>
        <taxon>Eukaryota</taxon>
        <taxon>Metazoa</taxon>
        <taxon>Chordata</taxon>
        <taxon>Craniata</taxon>
        <taxon>Vertebrata</taxon>
        <taxon>Euteleostomi</taxon>
        <taxon>Actinopterygii</taxon>
        <taxon>Neopterygii</taxon>
        <taxon>Teleostei</taxon>
        <taxon>Protacanthopterygii</taxon>
        <taxon>Salmoniformes</taxon>
        <taxon>Salmonidae</taxon>
        <taxon>Salmoninae</taxon>
        <taxon>Salmo</taxon>
    </lineage>
</organism>
<dbReference type="PROSITE" id="PS50011">
    <property type="entry name" value="PROTEIN_KINASE_DOM"/>
    <property type="match status" value="1"/>
</dbReference>
<proteinExistence type="predicted"/>
<dbReference type="InterPro" id="IPR011029">
    <property type="entry name" value="DEATH-like_dom_sf"/>
</dbReference>
<dbReference type="InterPro" id="IPR011009">
    <property type="entry name" value="Kinase-like_dom_sf"/>
</dbReference>
<name>A0A673W924_SALTR</name>
<dbReference type="Proteomes" id="UP000472277">
    <property type="component" value="Chromosome 17"/>
</dbReference>
<accession>A0A673W924</accession>
<protein>
    <submittedName>
        <fullName evidence="5">Interleukin 1 receptor associated kinase 4</fullName>
    </submittedName>
</protein>
<evidence type="ECO:0000259" key="4">
    <source>
        <dbReference type="PROSITE" id="PS50011"/>
    </source>
</evidence>